<evidence type="ECO:0000313" key="7">
    <source>
        <dbReference type="Proteomes" id="UP000694941"/>
    </source>
</evidence>
<feature type="domain" description="C2H2-type" evidence="6">
    <location>
        <begin position="376"/>
        <end position="403"/>
    </location>
</feature>
<dbReference type="SUPFAM" id="SSF57667">
    <property type="entry name" value="beta-beta-alpha zinc fingers"/>
    <property type="match status" value="3"/>
</dbReference>
<dbReference type="Pfam" id="PF00096">
    <property type="entry name" value="zf-C2H2"/>
    <property type="match status" value="4"/>
</dbReference>
<evidence type="ECO:0000256" key="2">
    <source>
        <dbReference type="ARBA" id="ARBA00022737"/>
    </source>
</evidence>
<keyword evidence="7" id="KW-1185">Reference proteome</keyword>
<evidence type="ECO:0000259" key="6">
    <source>
        <dbReference type="PROSITE" id="PS50157"/>
    </source>
</evidence>
<dbReference type="InterPro" id="IPR036236">
    <property type="entry name" value="Znf_C2H2_sf"/>
</dbReference>
<dbReference type="Proteomes" id="UP000694941">
    <property type="component" value="Unplaced"/>
</dbReference>
<dbReference type="PANTHER" id="PTHR24409">
    <property type="entry name" value="ZINC FINGER PROTEIN 142"/>
    <property type="match status" value="1"/>
</dbReference>
<feature type="domain" description="C2H2-type" evidence="6">
    <location>
        <begin position="236"/>
        <end position="263"/>
    </location>
</feature>
<dbReference type="RefSeq" id="XP_013790515.1">
    <property type="nucleotide sequence ID" value="XM_013935061.2"/>
</dbReference>
<feature type="domain" description="C2H2-type" evidence="6">
    <location>
        <begin position="264"/>
        <end position="291"/>
    </location>
</feature>
<keyword evidence="4" id="KW-0862">Zinc</keyword>
<proteinExistence type="predicted"/>
<dbReference type="Pfam" id="PF13912">
    <property type="entry name" value="zf-C2H2_6"/>
    <property type="match status" value="1"/>
</dbReference>
<feature type="domain" description="C2H2-type" evidence="6">
    <location>
        <begin position="348"/>
        <end position="375"/>
    </location>
</feature>
<dbReference type="CDD" id="cd10534">
    <property type="entry name" value="PR-SET_PRDM-like"/>
    <property type="match status" value="1"/>
</dbReference>
<evidence type="ECO:0000256" key="1">
    <source>
        <dbReference type="ARBA" id="ARBA00022723"/>
    </source>
</evidence>
<evidence type="ECO:0000313" key="8">
    <source>
        <dbReference type="RefSeq" id="XP_013790515.1"/>
    </source>
</evidence>
<dbReference type="GeneID" id="106474370"/>
<dbReference type="InterPro" id="IPR001214">
    <property type="entry name" value="SET_dom"/>
</dbReference>
<keyword evidence="2" id="KW-0677">Repeat</keyword>
<dbReference type="Gene3D" id="3.30.160.60">
    <property type="entry name" value="Classic Zinc Finger"/>
    <property type="match status" value="6"/>
</dbReference>
<organism evidence="7 8">
    <name type="scientific">Limulus polyphemus</name>
    <name type="common">Atlantic horseshoe crab</name>
    <dbReference type="NCBI Taxonomy" id="6850"/>
    <lineage>
        <taxon>Eukaryota</taxon>
        <taxon>Metazoa</taxon>
        <taxon>Ecdysozoa</taxon>
        <taxon>Arthropoda</taxon>
        <taxon>Chelicerata</taxon>
        <taxon>Merostomata</taxon>
        <taxon>Xiphosura</taxon>
        <taxon>Limulidae</taxon>
        <taxon>Limulus</taxon>
    </lineage>
</organism>
<evidence type="ECO:0000256" key="4">
    <source>
        <dbReference type="ARBA" id="ARBA00022833"/>
    </source>
</evidence>
<reference evidence="8" key="1">
    <citation type="submission" date="2025-08" db="UniProtKB">
        <authorList>
            <consortium name="RefSeq"/>
        </authorList>
    </citation>
    <scope>IDENTIFICATION</scope>
    <source>
        <tissue evidence="8">Muscle</tissue>
    </source>
</reference>
<dbReference type="SMART" id="SM00355">
    <property type="entry name" value="ZnF_C2H2"/>
    <property type="match status" value="6"/>
</dbReference>
<dbReference type="PROSITE" id="PS00028">
    <property type="entry name" value="ZINC_FINGER_C2H2_1"/>
    <property type="match status" value="6"/>
</dbReference>
<feature type="domain" description="C2H2-type" evidence="6">
    <location>
        <begin position="320"/>
        <end position="347"/>
    </location>
</feature>
<protein>
    <submittedName>
        <fullName evidence="8">Zinc finger protein 391-like</fullName>
    </submittedName>
</protein>
<dbReference type="PANTHER" id="PTHR24409:SF295">
    <property type="entry name" value="AZ2-RELATED"/>
    <property type="match status" value="1"/>
</dbReference>
<dbReference type="InterPro" id="IPR046341">
    <property type="entry name" value="SET_dom_sf"/>
</dbReference>
<sequence length="450" mass="51545">METCVLIPPEFSLVLSAVNTGKNVNTLYEMDVSVWSNQLVPLGSKFSPFQGTIRLDRLELYSVLDVNDVRNRFGCYDQIQVVENRKVRHCNWVRFLRCSPTVTSDVNLLVRVRPDDIIYECIRQVSPNTELVVHYDENQVHTGFFGFPSTYRTSPFRRNICRQAIEDSPLDLSKSLVSSPSVEVVTDLEKPHDLSRRSLSSLQKSPETTSSRNRSVFCQSLVDFRPIKKQRDRTLLPCEYCGKSFDRPSLLSRHLRTHTGEKPHACDVCGKGFSTSSSLNTHRRIHSGEKPHQCPQCGKKFTASSNLYYHRMTHNKEKPHKCNLCVKSFPTPGDLKSHMYIHNGSWPFKCHVCGRGFSKQTNHKNHLLLHTGDKPHVCKVCHKKFALACNLRSHLKTHEESQQDKCHRCGHLCPVDKGFVTHGCCYDCYNNNQGVPLIGQSRHRYVEILH</sequence>
<keyword evidence="3 5" id="KW-0863">Zinc-finger</keyword>
<dbReference type="InterPro" id="IPR013087">
    <property type="entry name" value="Znf_C2H2_type"/>
</dbReference>
<dbReference type="Pfam" id="PF21549">
    <property type="entry name" value="PRDM2_PR"/>
    <property type="match status" value="1"/>
</dbReference>
<evidence type="ECO:0000256" key="3">
    <source>
        <dbReference type="ARBA" id="ARBA00022771"/>
    </source>
</evidence>
<gene>
    <name evidence="8" type="primary">LOC106474370</name>
</gene>
<dbReference type="Gene3D" id="2.170.270.10">
    <property type="entry name" value="SET domain"/>
    <property type="match status" value="1"/>
</dbReference>
<feature type="domain" description="C2H2-type" evidence="6">
    <location>
        <begin position="292"/>
        <end position="319"/>
    </location>
</feature>
<evidence type="ECO:0000256" key="5">
    <source>
        <dbReference type="PROSITE-ProRule" id="PRU00042"/>
    </source>
</evidence>
<dbReference type="PROSITE" id="PS50157">
    <property type="entry name" value="ZINC_FINGER_C2H2_2"/>
    <property type="match status" value="6"/>
</dbReference>
<accession>A0ABM1BXG1</accession>
<name>A0ABM1BXG1_LIMPO</name>
<keyword evidence="1" id="KW-0479">Metal-binding</keyword>